<protein>
    <submittedName>
        <fullName evidence="1">Cell wall</fullName>
    </submittedName>
</protein>
<dbReference type="Proteomes" id="UP000250235">
    <property type="component" value="Unassembled WGS sequence"/>
</dbReference>
<evidence type="ECO:0000313" key="2">
    <source>
        <dbReference type="Proteomes" id="UP000250235"/>
    </source>
</evidence>
<reference evidence="1 2" key="1">
    <citation type="journal article" date="2015" name="Proc. Natl. Acad. Sci. U.S.A.">
        <title>The resurrection genome of Boea hygrometrica: A blueprint for survival of dehydration.</title>
        <authorList>
            <person name="Xiao L."/>
            <person name="Yang G."/>
            <person name="Zhang L."/>
            <person name="Yang X."/>
            <person name="Zhao S."/>
            <person name="Ji Z."/>
            <person name="Zhou Q."/>
            <person name="Hu M."/>
            <person name="Wang Y."/>
            <person name="Chen M."/>
            <person name="Xu Y."/>
            <person name="Jin H."/>
            <person name="Xiao X."/>
            <person name="Hu G."/>
            <person name="Bao F."/>
            <person name="Hu Y."/>
            <person name="Wan P."/>
            <person name="Li L."/>
            <person name="Deng X."/>
            <person name="Kuang T."/>
            <person name="Xiang C."/>
            <person name="Zhu J.K."/>
            <person name="Oliver M.J."/>
            <person name="He Y."/>
        </authorList>
    </citation>
    <scope>NUCLEOTIDE SEQUENCE [LARGE SCALE GENOMIC DNA]</scope>
    <source>
        <strain evidence="2">cv. XS01</strain>
    </source>
</reference>
<sequence>MLKMFWSLEELGLRGFMGVSGSVYENALQKIGSAWRRCEEGDIPEAVGTIGDVGGSGAAAQAARTDEGMAAAGSHLEDSFVHCSGGPATTTIEIREITWTTHFLPNTDSATKGKEPLEEFERPSPFSEQCIEVLKDIHEQVESVVTQFDEGKLFRTEDGYGFATEIDGGALEVF</sequence>
<evidence type="ECO:0000313" key="1">
    <source>
        <dbReference type="EMBL" id="KZV39812.1"/>
    </source>
</evidence>
<dbReference type="AlphaFoldDB" id="A0A2Z7BYT4"/>
<organism evidence="1 2">
    <name type="scientific">Dorcoceras hygrometricum</name>
    <dbReference type="NCBI Taxonomy" id="472368"/>
    <lineage>
        <taxon>Eukaryota</taxon>
        <taxon>Viridiplantae</taxon>
        <taxon>Streptophyta</taxon>
        <taxon>Embryophyta</taxon>
        <taxon>Tracheophyta</taxon>
        <taxon>Spermatophyta</taxon>
        <taxon>Magnoliopsida</taxon>
        <taxon>eudicotyledons</taxon>
        <taxon>Gunneridae</taxon>
        <taxon>Pentapetalae</taxon>
        <taxon>asterids</taxon>
        <taxon>lamiids</taxon>
        <taxon>Lamiales</taxon>
        <taxon>Gesneriaceae</taxon>
        <taxon>Didymocarpoideae</taxon>
        <taxon>Trichosporeae</taxon>
        <taxon>Loxocarpinae</taxon>
        <taxon>Dorcoceras</taxon>
    </lineage>
</organism>
<gene>
    <name evidence="1" type="ORF">F511_27830</name>
</gene>
<proteinExistence type="predicted"/>
<accession>A0A2Z7BYT4</accession>
<dbReference type="EMBL" id="KV000883">
    <property type="protein sequence ID" value="KZV39812.1"/>
    <property type="molecule type" value="Genomic_DNA"/>
</dbReference>
<keyword evidence="2" id="KW-1185">Reference proteome</keyword>
<name>A0A2Z7BYT4_9LAMI</name>